<organism evidence="2">
    <name type="scientific">Streptomyces sp. NBC_00093</name>
    <dbReference type="NCBI Taxonomy" id="2975649"/>
    <lineage>
        <taxon>Bacteria</taxon>
        <taxon>Bacillati</taxon>
        <taxon>Actinomycetota</taxon>
        <taxon>Actinomycetes</taxon>
        <taxon>Kitasatosporales</taxon>
        <taxon>Streptomycetaceae</taxon>
        <taxon>Streptomyces</taxon>
    </lineage>
</organism>
<feature type="compositionally biased region" description="Basic and acidic residues" evidence="1">
    <location>
        <begin position="13"/>
        <end position="28"/>
    </location>
</feature>
<feature type="region of interest" description="Disordered" evidence="1">
    <location>
        <begin position="1"/>
        <end position="29"/>
    </location>
</feature>
<gene>
    <name evidence="2" type="ORF">OHA22_21400</name>
</gene>
<evidence type="ECO:0000313" key="2">
    <source>
        <dbReference type="EMBL" id="WTT17918.1"/>
    </source>
</evidence>
<protein>
    <recommendedName>
        <fullName evidence="3">SGNH hydrolase-type esterase domain-containing protein</fullName>
    </recommendedName>
</protein>
<dbReference type="Gene3D" id="3.40.50.1110">
    <property type="entry name" value="SGNH hydrolase"/>
    <property type="match status" value="1"/>
</dbReference>
<dbReference type="AlphaFoldDB" id="A0AAU2A2P4"/>
<evidence type="ECO:0008006" key="3">
    <source>
        <dbReference type="Google" id="ProtNLM"/>
    </source>
</evidence>
<dbReference type="SUPFAM" id="SSF52266">
    <property type="entry name" value="SGNH hydrolase"/>
    <property type="match status" value="1"/>
</dbReference>
<name>A0AAU2A2P4_9ACTN</name>
<reference evidence="2" key="1">
    <citation type="submission" date="2022-10" db="EMBL/GenBank/DDBJ databases">
        <title>The complete genomes of actinobacterial strains from the NBC collection.</title>
        <authorList>
            <person name="Joergensen T.S."/>
            <person name="Alvarez Arevalo M."/>
            <person name="Sterndorff E.B."/>
            <person name="Faurdal D."/>
            <person name="Vuksanovic O."/>
            <person name="Mourched A.-S."/>
            <person name="Charusanti P."/>
            <person name="Shaw S."/>
            <person name="Blin K."/>
            <person name="Weber T."/>
        </authorList>
    </citation>
    <scope>NUCLEOTIDE SEQUENCE</scope>
    <source>
        <strain evidence="2">NBC_00093</strain>
    </source>
</reference>
<accession>A0AAU2A2P4</accession>
<evidence type="ECO:0000256" key="1">
    <source>
        <dbReference type="SAM" id="MobiDB-lite"/>
    </source>
</evidence>
<proteinExistence type="predicted"/>
<dbReference type="InterPro" id="IPR036514">
    <property type="entry name" value="SGNH_hydro_sf"/>
</dbReference>
<dbReference type="EMBL" id="CP108222">
    <property type="protein sequence ID" value="WTT17918.1"/>
    <property type="molecule type" value="Genomic_DNA"/>
</dbReference>
<sequence length="529" mass="59650">MAEPARLNPPDEVVDRRGESPRAPEKDPTLGITVTVDRAGPEPHHRLVTIGDSLTHGFQSGAVFNTDVSYPAVIAHELGLGDQFRYPTYPGYGGLPLNIELLLRELEERFGQELDWWEVPLALFHARRFLDEAEDYWERGPGSRDNQFAAINHNLAVYGWDLRDVLSKNATVCRVKEPRDNLLHQVAQDSGNRAALRVLPPASIDGPGTMTLLDAAQHLGDEEAPDQKRGIETLIVFLGANNALQTVTQLKVQWSGEEYRNLKAKEDFTVWDPSHFRDELAEIIDEVAKIRARHVIWCTVPHVTIPPIARGVGNKPQDSRYFPYYTRPWISDLEFSPTRHPHLTAEQAQDIDTAIDLYNEAITDHVAKKREAEGLDWLLMDTAGLLDRLASRRYMEGEDPSNRPEWWEPYPLPAQLDALTPKPNSHFLTSNGKGRTDGGLFSLDGVHPSTIGYGILAQEMINVMRRCGVEFRHPVSGNVRPDPVVVDFDRLLRRDTLIHRPPGNLTSGLNILAWGQARLDLVKRALYFR</sequence>